<protein>
    <submittedName>
        <fullName evidence="1">Uncharacterized protein</fullName>
    </submittedName>
</protein>
<keyword evidence="2" id="KW-1185">Reference proteome</keyword>
<dbReference type="RefSeq" id="WP_069311775.1">
    <property type="nucleotide sequence ID" value="NZ_MDTU01000001.1"/>
</dbReference>
<comment type="caution">
    <text evidence="1">The sequence shown here is derived from an EMBL/GenBank/DDBJ whole genome shotgun (WGS) entry which is preliminary data.</text>
</comment>
<proteinExistence type="predicted"/>
<gene>
    <name evidence="1" type="ORF">BGC07_02125</name>
</gene>
<name>A0ABX3A3N9_9GAMM</name>
<reference evidence="1 2" key="1">
    <citation type="submission" date="2016-08" db="EMBL/GenBank/DDBJ databases">
        <title>Draft genome sequence of Candidatus Piscirickettsia litoralis, from seawater.</title>
        <authorList>
            <person name="Wan X."/>
            <person name="Lee A.J."/>
            <person name="Hou S."/>
            <person name="Donachie S.P."/>
        </authorList>
    </citation>
    <scope>NUCLEOTIDE SEQUENCE [LARGE SCALE GENOMIC DNA]</scope>
    <source>
        <strain evidence="1 2">Y2</strain>
    </source>
</reference>
<dbReference type="EMBL" id="MDTU01000001">
    <property type="protein sequence ID" value="ODN41975.1"/>
    <property type="molecule type" value="Genomic_DNA"/>
</dbReference>
<evidence type="ECO:0000313" key="2">
    <source>
        <dbReference type="Proteomes" id="UP000094329"/>
    </source>
</evidence>
<evidence type="ECO:0000313" key="1">
    <source>
        <dbReference type="EMBL" id="ODN41975.1"/>
    </source>
</evidence>
<organism evidence="1 2">
    <name type="scientific">Piscirickettsia litoralis</name>
    <dbReference type="NCBI Taxonomy" id="1891921"/>
    <lineage>
        <taxon>Bacteria</taxon>
        <taxon>Pseudomonadati</taxon>
        <taxon>Pseudomonadota</taxon>
        <taxon>Gammaproteobacteria</taxon>
        <taxon>Thiotrichales</taxon>
        <taxon>Piscirickettsiaceae</taxon>
        <taxon>Piscirickettsia</taxon>
    </lineage>
</organism>
<accession>A0ABX3A3N9</accession>
<sequence>MRQENKTASRAVIADVQFSKKQIMYIRKLGKNLDLRIVTPKAMVRFGEQLFAAKLIAAIDLMSLLQPGFNQNYGEVAAQMGMHLKQPPALMNAIEFYYESWQKKIRQKGANNQQKRLARREYHLMLALQKALGLPVDGDMIKAKKAVIADL</sequence>
<dbReference type="Proteomes" id="UP000094329">
    <property type="component" value="Unassembled WGS sequence"/>
</dbReference>